<dbReference type="AlphaFoldDB" id="A0A2W7NFP5"/>
<accession>A0A2W7NFP5</accession>
<feature type="region of interest" description="Disordered" evidence="1">
    <location>
        <begin position="27"/>
        <end position="56"/>
    </location>
</feature>
<feature type="non-terminal residue" evidence="2">
    <location>
        <position position="56"/>
    </location>
</feature>
<dbReference type="EMBL" id="QKZK01000060">
    <property type="protein sequence ID" value="PZX10122.1"/>
    <property type="molecule type" value="Genomic_DNA"/>
</dbReference>
<evidence type="ECO:0000313" key="3">
    <source>
        <dbReference type="Proteomes" id="UP000249239"/>
    </source>
</evidence>
<gene>
    <name evidence="2" type="ORF">LX69_03446</name>
</gene>
<sequence>MIKTLPTQPPSPLKQFAQFAVKIRHTHPPPLTDTLAFPTKNNSPNSPNSRLKHYTH</sequence>
<proteinExistence type="predicted"/>
<reference evidence="2 3" key="1">
    <citation type="submission" date="2018-06" db="EMBL/GenBank/DDBJ databases">
        <title>Genomic Encyclopedia of Archaeal and Bacterial Type Strains, Phase II (KMG-II): from individual species to whole genera.</title>
        <authorList>
            <person name="Goeker M."/>
        </authorList>
    </citation>
    <scope>NUCLEOTIDE SEQUENCE [LARGE SCALE GENOMIC DNA]</scope>
    <source>
        <strain evidence="2 3">DSM 6779</strain>
    </source>
</reference>
<evidence type="ECO:0000313" key="2">
    <source>
        <dbReference type="EMBL" id="PZX10122.1"/>
    </source>
</evidence>
<organism evidence="2 3">
    <name type="scientific">Breznakibacter xylanolyticus</name>
    <dbReference type="NCBI Taxonomy" id="990"/>
    <lineage>
        <taxon>Bacteria</taxon>
        <taxon>Pseudomonadati</taxon>
        <taxon>Bacteroidota</taxon>
        <taxon>Bacteroidia</taxon>
        <taxon>Marinilabiliales</taxon>
        <taxon>Marinilabiliaceae</taxon>
        <taxon>Breznakibacter</taxon>
    </lineage>
</organism>
<name>A0A2W7NFP5_9BACT</name>
<comment type="caution">
    <text evidence="2">The sequence shown here is derived from an EMBL/GenBank/DDBJ whole genome shotgun (WGS) entry which is preliminary data.</text>
</comment>
<evidence type="ECO:0000256" key="1">
    <source>
        <dbReference type="SAM" id="MobiDB-lite"/>
    </source>
</evidence>
<keyword evidence="3" id="KW-1185">Reference proteome</keyword>
<dbReference type="Proteomes" id="UP000249239">
    <property type="component" value="Unassembled WGS sequence"/>
</dbReference>
<protein>
    <submittedName>
        <fullName evidence="2">Uncharacterized protein</fullName>
    </submittedName>
</protein>